<dbReference type="NCBIfam" id="NF005596">
    <property type="entry name" value="PRK07328.1"/>
    <property type="match status" value="1"/>
</dbReference>
<evidence type="ECO:0000256" key="7">
    <source>
        <dbReference type="ARBA" id="ARBA00049158"/>
    </source>
</evidence>
<dbReference type="PANTHER" id="PTHR21039:SF0">
    <property type="entry name" value="HISTIDINOL-PHOSPHATASE"/>
    <property type="match status" value="1"/>
</dbReference>
<comment type="similarity">
    <text evidence="2 8">Belongs to the PHP hydrolase family. HisK subfamily.</text>
</comment>
<evidence type="ECO:0000313" key="11">
    <source>
        <dbReference type="Proteomes" id="UP000010880"/>
    </source>
</evidence>
<evidence type="ECO:0000256" key="3">
    <source>
        <dbReference type="ARBA" id="ARBA00013085"/>
    </source>
</evidence>
<keyword evidence="5 8" id="KW-0378">Hydrolase</keyword>
<dbReference type="EC" id="3.1.3.15" evidence="3 8"/>
<dbReference type="Pfam" id="PF02811">
    <property type="entry name" value="PHP"/>
    <property type="match status" value="1"/>
</dbReference>
<dbReference type="RefSeq" id="WP_015326100.1">
    <property type="nucleotide sequence ID" value="NC_019978.1"/>
</dbReference>
<evidence type="ECO:0000256" key="5">
    <source>
        <dbReference type="ARBA" id="ARBA00022801"/>
    </source>
</evidence>
<accession>L0K7Q0</accession>
<dbReference type="GO" id="GO:0004401">
    <property type="term" value="F:histidinol-phosphatase activity"/>
    <property type="evidence" value="ECO:0007669"/>
    <property type="project" value="UniProtKB-UniRule"/>
</dbReference>
<dbReference type="STRING" id="748449.Halha_0379"/>
<keyword evidence="11" id="KW-1185">Reference proteome</keyword>
<dbReference type="InterPro" id="IPR016195">
    <property type="entry name" value="Pol/histidinol_Pase-like"/>
</dbReference>
<dbReference type="eggNOG" id="COG1387">
    <property type="taxonomic scope" value="Bacteria"/>
</dbReference>
<dbReference type="PANTHER" id="PTHR21039">
    <property type="entry name" value="HISTIDINOL PHOSPHATASE-RELATED"/>
    <property type="match status" value="1"/>
</dbReference>
<evidence type="ECO:0000256" key="8">
    <source>
        <dbReference type="RuleBase" id="RU366003"/>
    </source>
</evidence>
<dbReference type="GO" id="GO:0005737">
    <property type="term" value="C:cytoplasm"/>
    <property type="evidence" value="ECO:0007669"/>
    <property type="project" value="TreeGrafter"/>
</dbReference>
<evidence type="ECO:0000256" key="6">
    <source>
        <dbReference type="ARBA" id="ARBA00023102"/>
    </source>
</evidence>
<name>L0K7Q0_HALHC</name>
<evidence type="ECO:0000256" key="2">
    <source>
        <dbReference type="ARBA" id="ARBA00009152"/>
    </source>
</evidence>
<dbReference type="CDD" id="cd12110">
    <property type="entry name" value="PHP_HisPPase_Hisj_like"/>
    <property type="match status" value="1"/>
</dbReference>
<dbReference type="EMBL" id="CP003359">
    <property type="protein sequence ID" value="AGB40374.1"/>
    <property type="molecule type" value="Genomic_DNA"/>
</dbReference>
<dbReference type="PATRIC" id="fig|748449.3.peg.351"/>
<dbReference type="GO" id="GO:0000105">
    <property type="term" value="P:L-histidine biosynthetic process"/>
    <property type="evidence" value="ECO:0007669"/>
    <property type="project" value="UniProtKB-UniRule"/>
</dbReference>
<dbReference type="HOGENOM" id="CLU_054611_2_0_9"/>
<gene>
    <name evidence="10" type="ordered locus">Halha_0379</name>
</gene>
<sequence>MLVDYHTHLLGHQDRAGTAQEIREFLEQAVKNNIAEIGFTDHNRYYKEFNFDLIGEVAQEFPQLKVRKGLEMDFTPGEEEQINNFLDQFNLDYAIGSIHYLDDWMFDHPDYQDEYQNWDVIELYKEYFSYVKQAAKSGLFQILGHLDLIKVFGYKPEADILKIVTPVLEIIAQEDVVIEINTNGFNKPVSEMYPSREILEQAYDLEVKVTLGSDAHCAGRVGENFAMVKKLLADIGYTKIATFKNKKRKMIQL</sequence>
<dbReference type="Proteomes" id="UP000010880">
    <property type="component" value="Chromosome"/>
</dbReference>
<dbReference type="KEGG" id="hhl:Halha_0379"/>
<comment type="pathway">
    <text evidence="1 8">Amino-acid biosynthesis; L-histidine biosynthesis; L-histidine from 5-phospho-alpha-D-ribose 1-diphosphate: step 8/9.</text>
</comment>
<keyword evidence="6 8" id="KW-0368">Histidine biosynthesis</keyword>
<dbReference type="NCBIfam" id="TIGR01856">
    <property type="entry name" value="hisJ_fam"/>
    <property type="match status" value="1"/>
</dbReference>
<dbReference type="AlphaFoldDB" id="L0K7Q0"/>
<feature type="domain" description="PHP" evidence="9">
    <location>
        <begin position="18"/>
        <end position="183"/>
    </location>
</feature>
<evidence type="ECO:0000313" key="10">
    <source>
        <dbReference type="EMBL" id="AGB40374.1"/>
    </source>
</evidence>
<evidence type="ECO:0000256" key="1">
    <source>
        <dbReference type="ARBA" id="ARBA00004970"/>
    </source>
</evidence>
<reference evidence="11" key="1">
    <citation type="submission" date="2012-02" db="EMBL/GenBank/DDBJ databases">
        <title>The complete genome of Halobacteroides halobius DSM 5150.</title>
        <authorList>
            <person name="Lucas S."/>
            <person name="Copeland A."/>
            <person name="Lapidus A."/>
            <person name="Glavina del Rio T."/>
            <person name="Dalin E."/>
            <person name="Tice H."/>
            <person name="Bruce D."/>
            <person name="Goodwin L."/>
            <person name="Pitluck S."/>
            <person name="Peters L."/>
            <person name="Mikhailova N."/>
            <person name="Gu W."/>
            <person name="Kyrpides N."/>
            <person name="Mavromatis K."/>
            <person name="Ivanova N."/>
            <person name="Brettin T."/>
            <person name="Detter J.C."/>
            <person name="Han C."/>
            <person name="Larimer F."/>
            <person name="Land M."/>
            <person name="Hauser L."/>
            <person name="Markowitz V."/>
            <person name="Cheng J.-F."/>
            <person name="Hugenholtz P."/>
            <person name="Woyke T."/>
            <person name="Wu D."/>
            <person name="Tindall B."/>
            <person name="Pomrenke H."/>
            <person name="Brambilla E."/>
            <person name="Klenk H.-P."/>
            <person name="Eisen J.A."/>
        </authorList>
    </citation>
    <scope>NUCLEOTIDE SEQUENCE [LARGE SCALE GENOMIC DNA]</scope>
    <source>
        <strain evidence="11">ATCC 35273 / DSM 5150 / MD-1</strain>
    </source>
</reference>
<dbReference type="InterPro" id="IPR010140">
    <property type="entry name" value="Histidinol_P_phosphatase_HisJ"/>
</dbReference>
<evidence type="ECO:0000259" key="9">
    <source>
        <dbReference type="Pfam" id="PF02811"/>
    </source>
</evidence>
<organism evidence="10 11">
    <name type="scientific">Halobacteroides halobius (strain ATCC 35273 / DSM 5150 / MD-1)</name>
    <dbReference type="NCBI Taxonomy" id="748449"/>
    <lineage>
        <taxon>Bacteria</taxon>
        <taxon>Bacillati</taxon>
        <taxon>Bacillota</taxon>
        <taxon>Clostridia</taxon>
        <taxon>Halanaerobiales</taxon>
        <taxon>Halobacteroidaceae</taxon>
        <taxon>Halobacteroides</taxon>
    </lineage>
</organism>
<dbReference type="Gene3D" id="3.20.20.140">
    <property type="entry name" value="Metal-dependent hydrolases"/>
    <property type="match status" value="1"/>
</dbReference>
<evidence type="ECO:0000256" key="4">
    <source>
        <dbReference type="ARBA" id="ARBA00022605"/>
    </source>
</evidence>
<protein>
    <recommendedName>
        <fullName evidence="3 8">Histidinol-phosphatase</fullName>
        <shortName evidence="8">HolPase</shortName>
        <ecNumber evidence="3 8">3.1.3.15</ecNumber>
    </recommendedName>
</protein>
<proteinExistence type="inferred from homology"/>
<dbReference type="InterPro" id="IPR004013">
    <property type="entry name" value="PHP_dom"/>
</dbReference>
<dbReference type="UniPathway" id="UPA00031">
    <property type="reaction ID" value="UER00013"/>
</dbReference>
<dbReference type="OrthoDB" id="9775255at2"/>
<dbReference type="SUPFAM" id="SSF89550">
    <property type="entry name" value="PHP domain-like"/>
    <property type="match status" value="1"/>
</dbReference>
<comment type="catalytic activity">
    <reaction evidence="7 8">
        <text>L-histidinol phosphate + H2O = L-histidinol + phosphate</text>
        <dbReference type="Rhea" id="RHEA:14465"/>
        <dbReference type="ChEBI" id="CHEBI:15377"/>
        <dbReference type="ChEBI" id="CHEBI:43474"/>
        <dbReference type="ChEBI" id="CHEBI:57699"/>
        <dbReference type="ChEBI" id="CHEBI:57980"/>
        <dbReference type="EC" id="3.1.3.15"/>
    </reaction>
</comment>
<keyword evidence="4 8" id="KW-0028">Amino-acid biosynthesis</keyword>